<evidence type="ECO:0000313" key="1">
    <source>
        <dbReference type="EMBL" id="SVA83281.1"/>
    </source>
</evidence>
<reference evidence="1" key="1">
    <citation type="submission" date="2018-05" db="EMBL/GenBank/DDBJ databases">
        <authorList>
            <person name="Lanie J.A."/>
            <person name="Ng W.-L."/>
            <person name="Kazmierczak K.M."/>
            <person name="Andrzejewski T.M."/>
            <person name="Davidsen T.M."/>
            <person name="Wayne K.J."/>
            <person name="Tettelin H."/>
            <person name="Glass J.I."/>
            <person name="Rusch D."/>
            <person name="Podicherti R."/>
            <person name="Tsui H.-C.T."/>
            <person name="Winkler M.E."/>
        </authorList>
    </citation>
    <scope>NUCLEOTIDE SEQUENCE</scope>
</reference>
<proteinExistence type="predicted"/>
<dbReference type="AlphaFoldDB" id="A0A381Z2Y3"/>
<dbReference type="EMBL" id="UINC01019647">
    <property type="protein sequence ID" value="SVA83281.1"/>
    <property type="molecule type" value="Genomic_DNA"/>
</dbReference>
<gene>
    <name evidence="1" type="ORF">METZ01_LOCUS136135</name>
</gene>
<protein>
    <submittedName>
        <fullName evidence="1">Uncharacterized protein</fullName>
    </submittedName>
</protein>
<sequence>MYLCLFNINPYPGYEDIWRIMAWWEGRELARAT</sequence>
<name>A0A381Z2Y3_9ZZZZ</name>
<accession>A0A381Z2Y3</accession>
<organism evidence="1">
    <name type="scientific">marine metagenome</name>
    <dbReference type="NCBI Taxonomy" id="408172"/>
    <lineage>
        <taxon>unclassified sequences</taxon>
        <taxon>metagenomes</taxon>
        <taxon>ecological metagenomes</taxon>
    </lineage>
</organism>